<protein>
    <submittedName>
        <fullName evidence="6">Acetyl xylan esterase (AXE1)</fullName>
    </submittedName>
</protein>
<feature type="domain" description="4-O-methyl-glucuronoyl methylesterase-like" evidence="5">
    <location>
        <begin position="224"/>
        <end position="292"/>
    </location>
</feature>
<dbReference type="InterPro" id="IPR029058">
    <property type="entry name" value="AB_hydrolase_fold"/>
</dbReference>
<dbReference type="RefSeq" id="WP_146434453.1">
    <property type="nucleotide sequence ID" value="NZ_SJPF01000004.1"/>
</dbReference>
<dbReference type="PANTHER" id="PTHR22946:SF8">
    <property type="entry name" value="ACETYL XYLAN ESTERASE DOMAIN-CONTAINING PROTEIN"/>
    <property type="match status" value="1"/>
</dbReference>
<dbReference type="Proteomes" id="UP000318878">
    <property type="component" value="Unassembled WGS sequence"/>
</dbReference>
<dbReference type="InterPro" id="IPR054579">
    <property type="entry name" value="GCE-like_dom"/>
</dbReference>
<gene>
    <name evidence="6" type="ORF">Enr8_38470</name>
</gene>
<dbReference type="Pfam" id="PF22244">
    <property type="entry name" value="GCE_fung"/>
    <property type="match status" value="1"/>
</dbReference>
<evidence type="ECO:0000256" key="2">
    <source>
        <dbReference type="ARBA" id="ARBA00022729"/>
    </source>
</evidence>
<reference evidence="6 7" key="1">
    <citation type="submission" date="2019-02" db="EMBL/GenBank/DDBJ databases">
        <title>Deep-cultivation of Planctomycetes and their phenomic and genomic characterization uncovers novel biology.</title>
        <authorList>
            <person name="Wiegand S."/>
            <person name="Jogler M."/>
            <person name="Boedeker C."/>
            <person name="Pinto D."/>
            <person name="Vollmers J."/>
            <person name="Rivas-Marin E."/>
            <person name="Kohn T."/>
            <person name="Peeters S.H."/>
            <person name="Heuer A."/>
            <person name="Rast P."/>
            <person name="Oberbeckmann S."/>
            <person name="Bunk B."/>
            <person name="Jeske O."/>
            <person name="Meyerdierks A."/>
            <person name="Storesund J.E."/>
            <person name="Kallscheuer N."/>
            <person name="Luecker S."/>
            <person name="Lage O.M."/>
            <person name="Pohl T."/>
            <person name="Merkel B.J."/>
            <person name="Hornburger P."/>
            <person name="Mueller R.-W."/>
            <person name="Bruemmer F."/>
            <person name="Labrenz M."/>
            <person name="Spormann A.M."/>
            <person name="Op Den Camp H."/>
            <person name="Overmann J."/>
            <person name="Amann R."/>
            <person name="Jetten M.S.M."/>
            <person name="Mascher T."/>
            <person name="Medema M.H."/>
            <person name="Devos D.P."/>
            <person name="Kaster A.-K."/>
            <person name="Ovreas L."/>
            <person name="Rohde M."/>
            <person name="Galperin M.Y."/>
            <person name="Jogler C."/>
        </authorList>
    </citation>
    <scope>NUCLEOTIDE SEQUENCE [LARGE SCALE GENOMIC DNA]</scope>
    <source>
        <strain evidence="6 7">Enr8</strain>
    </source>
</reference>
<dbReference type="Gene3D" id="3.40.50.1820">
    <property type="entry name" value="alpha/beta hydrolase"/>
    <property type="match status" value="2"/>
</dbReference>
<dbReference type="PANTHER" id="PTHR22946">
    <property type="entry name" value="DIENELACTONE HYDROLASE DOMAIN-CONTAINING PROTEIN-RELATED"/>
    <property type="match status" value="1"/>
</dbReference>
<dbReference type="AlphaFoldDB" id="A0A5C5V0K8"/>
<organism evidence="6 7">
    <name type="scientific">Blastopirellula retiformator</name>
    <dbReference type="NCBI Taxonomy" id="2527970"/>
    <lineage>
        <taxon>Bacteria</taxon>
        <taxon>Pseudomonadati</taxon>
        <taxon>Planctomycetota</taxon>
        <taxon>Planctomycetia</taxon>
        <taxon>Pirellulales</taxon>
        <taxon>Pirellulaceae</taxon>
        <taxon>Blastopirellula</taxon>
    </lineage>
</organism>
<dbReference type="OrthoDB" id="244125at2"/>
<keyword evidence="7" id="KW-1185">Reference proteome</keyword>
<evidence type="ECO:0000259" key="5">
    <source>
        <dbReference type="Pfam" id="PF22244"/>
    </source>
</evidence>
<proteinExistence type="predicted"/>
<name>A0A5C5V0K8_9BACT</name>
<evidence type="ECO:0000256" key="1">
    <source>
        <dbReference type="ARBA" id="ARBA00022487"/>
    </source>
</evidence>
<dbReference type="InterPro" id="IPR050261">
    <property type="entry name" value="FrsA_esterase"/>
</dbReference>
<evidence type="ECO:0000313" key="7">
    <source>
        <dbReference type="Proteomes" id="UP000318878"/>
    </source>
</evidence>
<dbReference type="EMBL" id="SJPF01000004">
    <property type="protein sequence ID" value="TWT31921.1"/>
    <property type="molecule type" value="Genomic_DNA"/>
</dbReference>
<evidence type="ECO:0000313" key="6">
    <source>
        <dbReference type="EMBL" id="TWT31921.1"/>
    </source>
</evidence>
<evidence type="ECO:0000256" key="3">
    <source>
        <dbReference type="ARBA" id="ARBA00022801"/>
    </source>
</evidence>
<comment type="caution">
    <text evidence="6">The sequence shown here is derived from an EMBL/GenBank/DDBJ whole genome shotgun (WGS) entry which is preliminary data.</text>
</comment>
<keyword evidence="1" id="KW-0719">Serine esterase</keyword>
<accession>A0A5C5V0K8</accession>
<keyword evidence="2 4" id="KW-0732">Signal</keyword>
<keyword evidence="3" id="KW-0378">Hydrolase</keyword>
<sequence precursor="true">MFRFFAAIISLSLLSISTALWADSPSETNTPAALAAGAKPADYRLAPPKDLNGYFPFQPPAKQQWPARAEEVKRQLKVALGIWPQPAKTPLNPVIHGKLEFDDYTVEKVYFESLPGFYVTGSLYRPKDAKGPVPAVLCPHGHWPDGRFYDRGAEGILKDLVGGSERFEEGGRSPLQARCVQLARMGCVAFLYDMIGYADSVQLSYDLAHRFAEQRPEMNTTENWGMFSPQAEANLQSIMGLQTWNSIRALDFLESLPDVDKKRLGVTGSSGGGTQTMILAALDPRIVTSYPAVMVSTSMQGGCTCENCSLLRIDTGNVEFAALFAPKLQGMTAADDWTKEMATKGFPELQKLYEGLGAPKNVSLHPAVHFPHNYNNVARAPMYDIFSRAFGLGIPAPIVEHDYTLLTKEQLTVWDEQHPQPEAGSDDYERKLLHDLKTESDKAIAALTPTDQASFAEFQEVVGGAWQALLGAKTPTFDALQFEVTDKTSKDDYLQITGLLRKNAGSDEQTELPIVFLYPNKWNGQAILWLSPAGKGGLYGKDGALLPMAQQLVDQGASVIGVSLLGQGEFGGDERNPIVENPRQFAGYTYGYNRTLLADRVADVLTVGAFLRGHDRKAKHVDLVGVGNCGVIAAAARATDPAMFDRAVIATGGFRFGKLLDFRDASFVPGGAKYGDLPALLALAAPQSTLVLGEPAEGLPLVKAAYQARGAQETHKNGDDRSSIVPYLMAPR</sequence>
<feature type="signal peptide" evidence="4">
    <location>
        <begin position="1"/>
        <end position="22"/>
    </location>
</feature>
<evidence type="ECO:0000256" key="4">
    <source>
        <dbReference type="SAM" id="SignalP"/>
    </source>
</evidence>
<feature type="chain" id="PRO_5022833786" evidence="4">
    <location>
        <begin position="23"/>
        <end position="732"/>
    </location>
</feature>
<dbReference type="SUPFAM" id="SSF53474">
    <property type="entry name" value="alpha/beta-Hydrolases"/>
    <property type="match status" value="2"/>
</dbReference>